<dbReference type="KEGG" id="spri:SPRI_3501"/>
<dbReference type="EMBL" id="CP011340">
    <property type="protein sequence ID" value="ALC21807.1"/>
    <property type="molecule type" value="Genomic_DNA"/>
</dbReference>
<evidence type="ECO:0000313" key="3">
    <source>
        <dbReference type="Proteomes" id="UP000060513"/>
    </source>
</evidence>
<reference evidence="2 3" key="1">
    <citation type="submission" date="2015-08" db="EMBL/GenBank/DDBJ databases">
        <title>Genome sequence of the pristinamycin over-producing bacterium Streptomyces pristinaespiralis HCCB10218.</title>
        <authorList>
            <person name="Tian J."/>
            <person name="Yang J."/>
            <person name="Li L."/>
            <person name="Ruan L."/>
            <person name="Wei W."/>
            <person name="Zheng G."/>
            <person name="Wei Z."/>
            <person name="Yang S."/>
            <person name="Ge M."/>
            <person name="Jiang W."/>
            <person name="Lu Y."/>
        </authorList>
    </citation>
    <scope>NUCLEOTIDE SEQUENCE [LARGE SCALE GENOMIC DNA]</scope>
    <source>
        <strain evidence="2 3">HCCB 10218</strain>
    </source>
</reference>
<dbReference type="PATRIC" id="fig|38300.4.peg.3673"/>
<proteinExistence type="predicted"/>
<feature type="compositionally biased region" description="Basic and acidic residues" evidence="1">
    <location>
        <begin position="44"/>
        <end position="54"/>
    </location>
</feature>
<name>A0A0M4DSX9_STRPR</name>
<dbReference type="RefSeq" id="WP_158685170.1">
    <property type="nucleotide sequence ID" value="NZ_CP011340.1"/>
</dbReference>
<dbReference type="AlphaFoldDB" id="A0A0M4DSX9"/>
<feature type="region of interest" description="Disordered" evidence="1">
    <location>
        <begin position="33"/>
        <end position="54"/>
    </location>
</feature>
<dbReference type="Proteomes" id="UP000060513">
    <property type="component" value="Chromosome"/>
</dbReference>
<evidence type="ECO:0000313" key="2">
    <source>
        <dbReference type="EMBL" id="ALC21807.1"/>
    </source>
</evidence>
<sequence>MSDERITPPDPGPARSSALEQYEIDVSRIYAHDPDHVYSGSDARGVEDPAMRGL</sequence>
<protein>
    <submittedName>
        <fullName evidence="2">Uncharacterized protein</fullName>
    </submittedName>
</protein>
<dbReference type="STRING" id="38300.SPRI_3501"/>
<evidence type="ECO:0000256" key="1">
    <source>
        <dbReference type="SAM" id="MobiDB-lite"/>
    </source>
</evidence>
<gene>
    <name evidence="2" type="ORF">SPRI_3501</name>
</gene>
<dbReference type="GeneID" id="97235465"/>
<organism evidence="2">
    <name type="scientific">Streptomyces pristinaespiralis</name>
    <dbReference type="NCBI Taxonomy" id="38300"/>
    <lineage>
        <taxon>Bacteria</taxon>
        <taxon>Bacillati</taxon>
        <taxon>Actinomycetota</taxon>
        <taxon>Actinomycetes</taxon>
        <taxon>Kitasatosporales</taxon>
        <taxon>Streptomycetaceae</taxon>
        <taxon>Streptomyces</taxon>
    </lineage>
</organism>
<accession>A0A0M4DSX9</accession>